<dbReference type="Gene3D" id="3.40.50.300">
    <property type="entry name" value="P-loop containing nucleotide triphosphate hydrolases"/>
    <property type="match status" value="1"/>
</dbReference>
<comment type="caution">
    <text evidence="11">The sequence shown here is derived from an EMBL/GenBank/DDBJ whole genome shotgun (WGS) entry which is preliminary data.</text>
</comment>
<comment type="function">
    <text evidence="8">Probably part of an ABC transporter complex. Responsible for energy coupling to the transport system.</text>
</comment>
<reference evidence="11" key="1">
    <citation type="journal article" date="2020" name="mSystems">
        <title>Genome- and Community-Level Interaction Insights into Carbon Utilization and Element Cycling Functions of Hydrothermarchaeota in Hydrothermal Sediment.</title>
        <authorList>
            <person name="Zhou Z."/>
            <person name="Liu Y."/>
            <person name="Xu W."/>
            <person name="Pan J."/>
            <person name="Luo Z.H."/>
            <person name="Li M."/>
        </authorList>
    </citation>
    <scope>NUCLEOTIDE SEQUENCE [LARGE SCALE GENOMIC DNA]</scope>
    <source>
        <strain evidence="11">SpSt-637</strain>
        <strain evidence="10">SpSt-667</strain>
    </source>
</reference>
<dbReference type="GO" id="GO:0042626">
    <property type="term" value="F:ATPase-coupled transmembrane transporter activity"/>
    <property type="evidence" value="ECO:0007669"/>
    <property type="project" value="TreeGrafter"/>
</dbReference>
<dbReference type="InterPro" id="IPR050095">
    <property type="entry name" value="ECF_ABC_transporter_ATP-bd"/>
</dbReference>
<dbReference type="PROSITE" id="PS50893">
    <property type="entry name" value="ABC_TRANSPORTER_2"/>
    <property type="match status" value="1"/>
</dbReference>
<protein>
    <submittedName>
        <fullName evidence="11">ABC transporter ATP-binding protein</fullName>
    </submittedName>
</protein>
<gene>
    <name evidence="11" type="ORF">ENU08_02030</name>
    <name evidence="10" type="ORF">ENU41_04035</name>
</gene>
<evidence type="ECO:0000256" key="1">
    <source>
        <dbReference type="ARBA" id="ARBA00004202"/>
    </source>
</evidence>
<dbReference type="EMBL" id="DTCK01000023">
    <property type="protein sequence ID" value="HGQ35832.1"/>
    <property type="molecule type" value="Genomic_DNA"/>
</dbReference>
<name>A0A7C4NLV2_9CREN</name>
<dbReference type="GO" id="GO:0043190">
    <property type="term" value="C:ATP-binding cassette (ABC) transporter complex"/>
    <property type="evidence" value="ECO:0007669"/>
    <property type="project" value="TreeGrafter"/>
</dbReference>
<dbReference type="InterPro" id="IPR015856">
    <property type="entry name" value="ABC_transpr_CbiO/EcfA_su"/>
</dbReference>
<organism evidence="11">
    <name type="scientific">Ignisphaera aggregans</name>
    <dbReference type="NCBI Taxonomy" id="334771"/>
    <lineage>
        <taxon>Archaea</taxon>
        <taxon>Thermoproteota</taxon>
        <taxon>Thermoprotei</taxon>
        <taxon>Desulfurococcales</taxon>
        <taxon>Desulfurococcaceae</taxon>
        <taxon>Ignisphaera</taxon>
    </lineage>
</organism>
<dbReference type="InterPro" id="IPR027417">
    <property type="entry name" value="P-loop_NTPase"/>
</dbReference>
<keyword evidence="4" id="KW-0547">Nucleotide-binding</keyword>
<dbReference type="AlphaFoldDB" id="A0A7C4NLV2"/>
<evidence type="ECO:0000313" key="11">
    <source>
        <dbReference type="EMBL" id="HGQ64007.1"/>
    </source>
</evidence>
<evidence type="ECO:0000256" key="3">
    <source>
        <dbReference type="ARBA" id="ARBA00022475"/>
    </source>
</evidence>
<dbReference type="PANTHER" id="PTHR43553:SF27">
    <property type="entry name" value="ENERGY-COUPLING FACTOR TRANSPORTER ATP-BINDING PROTEIN ECFA2"/>
    <property type="match status" value="1"/>
</dbReference>
<evidence type="ECO:0000259" key="9">
    <source>
        <dbReference type="PROSITE" id="PS50893"/>
    </source>
</evidence>
<evidence type="ECO:0000256" key="7">
    <source>
        <dbReference type="ARBA" id="ARBA00023136"/>
    </source>
</evidence>
<comment type="subcellular location">
    <subcellularLocation>
        <location evidence="1">Cell membrane</location>
        <topology evidence="1">Peripheral membrane protein</topology>
    </subcellularLocation>
</comment>
<proteinExistence type="predicted"/>
<dbReference type="InterPro" id="IPR003439">
    <property type="entry name" value="ABC_transporter-like_ATP-bd"/>
</dbReference>
<evidence type="ECO:0000256" key="4">
    <source>
        <dbReference type="ARBA" id="ARBA00022741"/>
    </source>
</evidence>
<dbReference type="Pfam" id="PF00005">
    <property type="entry name" value="ABC_tran"/>
    <property type="match status" value="1"/>
</dbReference>
<evidence type="ECO:0000256" key="2">
    <source>
        <dbReference type="ARBA" id="ARBA00022448"/>
    </source>
</evidence>
<dbReference type="SUPFAM" id="SSF52540">
    <property type="entry name" value="P-loop containing nucleoside triphosphate hydrolases"/>
    <property type="match status" value="1"/>
</dbReference>
<evidence type="ECO:0000256" key="8">
    <source>
        <dbReference type="ARBA" id="ARBA00025157"/>
    </source>
</evidence>
<dbReference type="GO" id="GO:0005524">
    <property type="term" value="F:ATP binding"/>
    <property type="evidence" value="ECO:0007669"/>
    <property type="project" value="UniProtKB-KW"/>
</dbReference>
<evidence type="ECO:0000313" key="10">
    <source>
        <dbReference type="EMBL" id="HGQ35832.1"/>
    </source>
</evidence>
<dbReference type="InterPro" id="IPR003593">
    <property type="entry name" value="AAA+_ATPase"/>
</dbReference>
<feature type="domain" description="ABC transporter" evidence="9">
    <location>
        <begin position="20"/>
        <end position="246"/>
    </location>
</feature>
<keyword evidence="5 11" id="KW-0067">ATP-binding</keyword>
<keyword evidence="3" id="KW-1003">Cell membrane</keyword>
<dbReference type="CDD" id="cd03225">
    <property type="entry name" value="ABC_cobalt_CbiO_domain1"/>
    <property type="match status" value="1"/>
</dbReference>
<dbReference type="InterPro" id="IPR017871">
    <property type="entry name" value="ABC_transporter-like_CS"/>
</dbReference>
<evidence type="ECO:0000256" key="6">
    <source>
        <dbReference type="ARBA" id="ARBA00022967"/>
    </source>
</evidence>
<dbReference type="GO" id="GO:0016887">
    <property type="term" value="F:ATP hydrolysis activity"/>
    <property type="evidence" value="ECO:0007669"/>
    <property type="project" value="InterPro"/>
</dbReference>
<sequence length="251" mass="27679">MCIREHFSFIPYERAEDTLIIVESLGVKYEEIAVLKNINLEINPGLHLVLGKNGSGKTTLLKTIAGLVKPSSGKVLIFGKDVHKLLRREAVKLVGYVWQNPYAGFLETTVKDEIEFTSKIVGASVNEFIVEILVPKNLMSRSPFTLSGGEAKRVSIASVLAIDQPVWLLDEPFDYLDSDGVEAVTKIIDHGLKKNKIVLVASANAAYLHMLKIDQVVILFNGEIAFKGSIENIDNELLRKFGIPSKAMICG</sequence>
<accession>A0A7C4NLV2</accession>
<evidence type="ECO:0000256" key="5">
    <source>
        <dbReference type="ARBA" id="ARBA00022840"/>
    </source>
</evidence>
<keyword evidence="6" id="KW-1278">Translocase</keyword>
<dbReference type="PROSITE" id="PS00211">
    <property type="entry name" value="ABC_TRANSPORTER_1"/>
    <property type="match status" value="1"/>
</dbReference>
<dbReference type="EMBL" id="DTBD01000014">
    <property type="protein sequence ID" value="HGQ64007.1"/>
    <property type="molecule type" value="Genomic_DNA"/>
</dbReference>
<keyword evidence="7" id="KW-0472">Membrane</keyword>
<dbReference type="SMART" id="SM00382">
    <property type="entry name" value="AAA"/>
    <property type="match status" value="1"/>
</dbReference>
<keyword evidence="2" id="KW-0813">Transport</keyword>
<dbReference type="PANTHER" id="PTHR43553">
    <property type="entry name" value="HEAVY METAL TRANSPORTER"/>
    <property type="match status" value="1"/>
</dbReference>